<feature type="compositionally biased region" description="Acidic residues" evidence="1">
    <location>
        <begin position="398"/>
        <end position="408"/>
    </location>
</feature>
<dbReference type="InterPro" id="IPR055949">
    <property type="entry name" value="DUF7527"/>
</dbReference>
<accession>A0A0W1R9R9</accession>
<feature type="compositionally biased region" description="Acidic residues" evidence="1">
    <location>
        <begin position="178"/>
        <end position="194"/>
    </location>
</feature>
<feature type="compositionally biased region" description="Low complexity" evidence="1">
    <location>
        <begin position="455"/>
        <end position="472"/>
    </location>
</feature>
<dbReference type="Proteomes" id="UP000054387">
    <property type="component" value="Unassembled WGS sequence"/>
</dbReference>
<protein>
    <recommendedName>
        <fullName evidence="2">DUF7527 domain-containing protein</fullName>
    </recommendedName>
</protein>
<feature type="compositionally biased region" description="Low complexity" evidence="1">
    <location>
        <begin position="352"/>
        <end position="363"/>
    </location>
</feature>
<sequence length="791" mass="84655">MDSDVLETVTGWEERPFDGGYAGLSDLAAAEFTGAVSADMAWAFFVNGRVVGVFEGTIESFENADGTAYTAPDPSLPLLFTMREQGGETRASYYTNETSVSEADATLKSGNFTGYIELAENVLSGDYYVVYHGGKSMSAAFVGNNRTLLTGEEAFERADDEVGIFEVKAVDVNVVEIPEPEEPEPESADEATEQEDVTFGAAGAAGATDPAETAGSAAADADAPDESVAADTAAATDTSEHEAEPAADEAAGSEAADPLSDPIAETEEVAAETPTDPTPSEAEAEAHAAAEQASDDPSSSGVENGADTGEHHESGDPSDPTPAVDDAESDPSESTAETPANEPEPTEETDADAASAAASAVERATPDAARSAANGVTDPDVFSEEAEWRNAKSIPALDPEETEVNEQSDGDRQRRRRVQRRRQAAKANRTPNESKSSQRGQPRQTQQSGRTQKDTQSQQAAAQTQQSTSASAELEQRLERAVAAKKTAETERQQAVERLSEVESERDEQRERADRLAESVERLEAEVDELESKLAAADSAEEDAGSSPAETMGRKEALDGTNLFVRYGTKSGGTLEKAHAGEVDRAEVVENLRLEHHTRFETDDLHVEGEPYEAFLEGTVEYGFVRWVVDELLYEIRDTGNVAAMQELFDAIPKIDRAELGGDVSVQFVENGEQHREQRTFDVVLRDRMGNPLLVADLNDSRAAASEAMMSSLIQNAGQVAETSDSLGASFLVTTSYFEPEALETAADATGGGLLSRGKRKSLVRLTRKRGFHLCLVETRNGDFHLNVPEL</sequence>
<dbReference type="EMBL" id="LOPU01000018">
    <property type="protein sequence ID" value="KTG10103.1"/>
    <property type="molecule type" value="Genomic_DNA"/>
</dbReference>
<dbReference type="STRING" id="1514971.AUR64_10935"/>
<dbReference type="OrthoDB" id="157503at2157"/>
<feature type="compositionally biased region" description="Polar residues" evidence="1">
    <location>
        <begin position="429"/>
        <end position="450"/>
    </location>
</feature>
<proteinExistence type="predicted"/>
<dbReference type="RefSeq" id="WP_058581458.1">
    <property type="nucleotide sequence ID" value="NZ_LOPU01000018.1"/>
</dbReference>
<name>A0A0W1R9R9_9EURY</name>
<reference evidence="3 4" key="1">
    <citation type="submission" date="2015-12" db="EMBL/GenBank/DDBJ databases">
        <title>Haloprofundus marisrubri gen. nov., sp. nov., an extremely halophilic archaeon isolated from the Discovery deep brine-seawater interface in the Red Sea.</title>
        <authorList>
            <person name="Zhang G."/>
            <person name="Stingl U."/>
            <person name="Rashid M."/>
        </authorList>
    </citation>
    <scope>NUCLEOTIDE SEQUENCE [LARGE SCALE GENOMIC DNA]</scope>
    <source>
        <strain evidence="3 4">SB9</strain>
    </source>
</reference>
<feature type="compositionally biased region" description="Low complexity" evidence="1">
    <location>
        <begin position="333"/>
        <end position="343"/>
    </location>
</feature>
<comment type="caution">
    <text evidence="3">The sequence shown here is derived from an EMBL/GenBank/DDBJ whole genome shotgun (WGS) entry which is preliminary data.</text>
</comment>
<feature type="compositionally biased region" description="Low complexity" evidence="1">
    <location>
        <begin position="205"/>
        <end position="237"/>
    </location>
</feature>
<gene>
    <name evidence="3" type="ORF">AUR64_10935</name>
</gene>
<feature type="compositionally biased region" description="Low complexity" evidence="1">
    <location>
        <begin position="271"/>
        <end position="292"/>
    </location>
</feature>
<feature type="compositionally biased region" description="Basic and acidic residues" evidence="1">
    <location>
        <begin position="474"/>
        <end position="525"/>
    </location>
</feature>
<keyword evidence="4" id="KW-1185">Reference proteome</keyword>
<feature type="region of interest" description="Disordered" evidence="1">
    <location>
        <begin position="175"/>
        <end position="194"/>
    </location>
</feature>
<evidence type="ECO:0000256" key="1">
    <source>
        <dbReference type="SAM" id="MobiDB-lite"/>
    </source>
</evidence>
<organism evidence="3 4">
    <name type="scientific">Haloprofundus marisrubri</name>
    <dbReference type="NCBI Taxonomy" id="1514971"/>
    <lineage>
        <taxon>Archaea</taxon>
        <taxon>Methanobacteriati</taxon>
        <taxon>Methanobacteriota</taxon>
        <taxon>Stenosarchaea group</taxon>
        <taxon>Halobacteria</taxon>
        <taxon>Halobacteriales</taxon>
        <taxon>Haloferacaceae</taxon>
        <taxon>Haloprofundus</taxon>
    </lineage>
</organism>
<feature type="region of interest" description="Disordered" evidence="1">
    <location>
        <begin position="205"/>
        <end position="552"/>
    </location>
</feature>
<evidence type="ECO:0000313" key="4">
    <source>
        <dbReference type="Proteomes" id="UP000054387"/>
    </source>
</evidence>
<dbReference type="Pfam" id="PF24371">
    <property type="entry name" value="DUF7527"/>
    <property type="match status" value="1"/>
</dbReference>
<feature type="compositionally biased region" description="Basic residues" evidence="1">
    <location>
        <begin position="413"/>
        <end position="424"/>
    </location>
</feature>
<evidence type="ECO:0000313" key="3">
    <source>
        <dbReference type="EMBL" id="KTG10103.1"/>
    </source>
</evidence>
<dbReference type="AlphaFoldDB" id="A0A0W1R9R9"/>
<feature type="domain" description="DUF7527" evidence="2">
    <location>
        <begin position="553"/>
        <end position="791"/>
    </location>
</feature>
<evidence type="ECO:0000259" key="2">
    <source>
        <dbReference type="Pfam" id="PF24371"/>
    </source>
</evidence>